<dbReference type="InterPro" id="IPR021228">
    <property type="entry name" value="BrxD"/>
</dbReference>
<sequence length="160" mass="17489">MLSPALRARERDALIQSLRAGVTPRLGARHIQVGRDAEIAALDQDLDRIADGGTAFRLVIGEYGSGKTFFLNLVRGEAMNRQLVVAHADLSPDRRLQASAGKARSLYAELPLDLLPNAVIAELNERALNLTGELALEENDDEITIAYDVLTQVISTWKDV</sequence>
<proteinExistence type="predicted"/>
<dbReference type="Proteomes" id="UP000199169">
    <property type="component" value="Unassembled WGS sequence"/>
</dbReference>
<dbReference type="AlphaFoldDB" id="A0A1A8XXL2"/>
<evidence type="ECO:0008006" key="3">
    <source>
        <dbReference type="Google" id="ProtNLM"/>
    </source>
</evidence>
<dbReference type="STRING" id="1860102.ACCAA_760020"/>
<dbReference type="Pfam" id="PF10923">
    <property type="entry name" value="BrxC_BrxD"/>
    <property type="match status" value="1"/>
</dbReference>
<reference evidence="1 2" key="1">
    <citation type="submission" date="2016-06" db="EMBL/GenBank/DDBJ databases">
        <authorList>
            <person name="Kjaerup R.B."/>
            <person name="Dalgaard T.S."/>
            <person name="Juul-Madsen H.R."/>
        </authorList>
    </citation>
    <scope>NUCLEOTIDE SEQUENCE [LARGE SCALE GENOMIC DNA]</scope>
    <source>
        <strain evidence="1">3</strain>
    </source>
</reference>
<accession>A0A1A8XXL2</accession>
<evidence type="ECO:0000313" key="2">
    <source>
        <dbReference type="Proteomes" id="UP000199169"/>
    </source>
</evidence>
<dbReference type="EMBL" id="FLQX01000156">
    <property type="protein sequence ID" value="SBT09724.1"/>
    <property type="molecule type" value="Genomic_DNA"/>
</dbReference>
<name>A0A1A8XXL2_9PROT</name>
<keyword evidence="2" id="KW-1185">Reference proteome</keyword>
<protein>
    <recommendedName>
        <fullName evidence="3">ATP-binding protein</fullName>
    </recommendedName>
</protein>
<gene>
    <name evidence="1" type="ORF">ACCAA_760020</name>
</gene>
<evidence type="ECO:0000313" key="1">
    <source>
        <dbReference type="EMBL" id="SBT09724.1"/>
    </source>
</evidence>
<organism evidence="1 2">
    <name type="scientific">Candidatus Accumulibacter aalborgensis</name>
    <dbReference type="NCBI Taxonomy" id="1860102"/>
    <lineage>
        <taxon>Bacteria</taxon>
        <taxon>Pseudomonadati</taxon>
        <taxon>Pseudomonadota</taxon>
        <taxon>Betaproteobacteria</taxon>
        <taxon>Candidatus Accumulibacter</taxon>
    </lineage>
</organism>